<dbReference type="Proteomes" id="UP001051844">
    <property type="component" value="Unassembled WGS sequence"/>
</dbReference>
<dbReference type="InterPro" id="IPR053212">
    <property type="entry name" value="DHP_3-monooxygenase"/>
</dbReference>
<dbReference type="GO" id="GO:0004497">
    <property type="term" value="F:monooxygenase activity"/>
    <property type="evidence" value="ECO:0007669"/>
    <property type="project" value="UniProtKB-KW"/>
</dbReference>
<feature type="region of interest" description="Disordered" evidence="1">
    <location>
        <begin position="1"/>
        <end position="21"/>
    </location>
</feature>
<reference evidence="3" key="1">
    <citation type="submission" date="2022-09" db="EMBL/GenBank/DDBJ databases">
        <title>Whole genome shotgun sequence of Streptomyces albidoflavus NBRC 12854.</title>
        <authorList>
            <person name="Komaki H."/>
            <person name="Tamura T."/>
        </authorList>
    </citation>
    <scope>NUCLEOTIDE SEQUENCE</scope>
    <source>
        <strain evidence="3">NBRC 12854</strain>
    </source>
</reference>
<dbReference type="InterPro" id="IPR002938">
    <property type="entry name" value="FAD-bd"/>
</dbReference>
<dbReference type="PRINTS" id="PR00420">
    <property type="entry name" value="RNGMNOXGNASE"/>
</dbReference>
<dbReference type="GO" id="GO:0071949">
    <property type="term" value="F:FAD binding"/>
    <property type="evidence" value="ECO:0007669"/>
    <property type="project" value="InterPro"/>
</dbReference>
<dbReference type="Gene3D" id="3.50.50.60">
    <property type="entry name" value="FAD/NAD(P)-binding domain"/>
    <property type="match status" value="1"/>
</dbReference>
<dbReference type="SUPFAM" id="SSF51905">
    <property type="entry name" value="FAD/NAD(P)-binding domain"/>
    <property type="match status" value="1"/>
</dbReference>
<comment type="caution">
    <text evidence="3">The sequence shown here is derived from an EMBL/GenBank/DDBJ whole genome shotgun (WGS) entry which is preliminary data.</text>
</comment>
<accession>A0AA37BU17</accession>
<dbReference type="AlphaFoldDB" id="A0AA37BU17"/>
<keyword evidence="3" id="KW-0503">Monooxygenase</keyword>
<feature type="domain" description="FAD-binding" evidence="2">
    <location>
        <begin position="32"/>
        <end position="373"/>
    </location>
</feature>
<dbReference type="InterPro" id="IPR036188">
    <property type="entry name" value="FAD/NAD-bd_sf"/>
</dbReference>
<sequence>MTAPRPRAFRHHERGGSRAAADEGWASGVVESVAVIGGSIAGCAAALVLHRAGARRVVVHERATAELADRGVGVAVHTERCAELLAAGLVEHAVPWEPMRVRHWYVRDGSEALGRVVGVQPFPFRAYGWGHLWRSLRARVPREVEFRTGSTVREIAADAGGVVVRGADDEERYAAVVGADGHASLVRDHLHPGLTPHSAGYPAWRGACPEERLRGLADWADGICAYVVFDGGHLVVYRIPDGHGGRLVNWVLYATVPGTATTSRTLDAAHRARLDEITGELLPPFWGELIRRTGPDAVFLQRLYDVTAPRYASGRLLLLGDAATVARPHTGAGAVKALQDVAVLESSLAGGADWASAAAAYDAARAPVGQAMTALGRRLGHGLVEATPDWHTQDAAALDAWWEGLAGQGGFGGRGLAR</sequence>
<keyword evidence="3" id="KW-0560">Oxidoreductase</keyword>
<protein>
    <submittedName>
        <fullName evidence="3">Monooxygenase</fullName>
    </submittedName>
</protein>
<gene>
    <name evidence="3" type="primary">nahG</name>
    <name evidence="3" type="ORF">ScoT_08390</name>
</gene>
<dbReference type="Gene3D" id="3.30.9.30">
    <property type="match status" value="1"/>
</dbReference>
<dbReference type="PANTHER" id="PTHR47469">
    <property type="entry name" value="MONOOXYGENASE-LIKE"/>
    <property type="match status" value="1"/>
</dbReference>
<evidence type="ECO:0000259" key="2">
    <source>
        <dbReference type="Pfam" id="PF01494"/>
    </source>
</evidence>
<dbReference type="SUPFAM" id="SSF54373">
    <property type="entry name" value="FAD-linked reductases, C-terminal domain"/>
    <property type="match status" value="1"/>
</dbReference>
<name>A0AA37BU17_9ACTN</name>
<proteinExistence type="predicted"/>
<dbReference type="EMBL" id="BNDZ01000003">
    <property type="protein sequence ID" value="GHI44665.1"/>
    <property type="molecule type" value="Genomic_DNA"/>
</dbReference>
<dbReference type="PANTHER" id="PTHR47469:SF2">
    <property type="entry name" value="OS06G0597600 PROTEIN"/>
    <property type="match status" value="1"/>
</dbReference>
<evidence type="ECO:0000256" key="1">
    <source>
        <dbReference type="SAM" id="MobiDB-lite"/>
    </source>
</evidence>
<dbReference type="Pfam" id="PF01494">
    <property type="entry name" value="FAD_binding_3"/>
    <property type="match status" value="1"/>
</dbReference>
<evidence type="ECO:0000313" key="4">
    <source>
        <dbReference type="Proteomes" id="UP001051844"/>
    </source>
</evidence>
<organism evidence="3 4">
    <name type="scientific">Streptomyces albidoflavus</name>
    <dbReference type="NCBI Taxonomy" id="1886"/>
    <lineage>
        <taxon>Bacteria</taxon>
        <taxon>Bacillati</taxon>
        <taxon>Actinomycetota</taxon>
        <taxon>Actinomycetes</taxon>
        <taxon>Kitasatosporales</taxon>
        <taxon>Streptomycetaceae</taxon>
        <taxon>Streptomyces</taxon>
        <taxon>Streptomyces albidoflavus group</taxon>
    </lineage>
</organism>
<evidence type="ECO:0000313" key="3">
    <source>
        <dbReference type="EMBL" id="GHI44665.1"/>
    </source>
</evidence>